<dbReference type="Pfam" id="PF03734">
    <property type="entry name" value="YkuD"/>
    <property type="match status" value="1"/>
</dbReference>
<feature type="active site" description="Proton donor/acceptor" evidence="7">
    <location>
        <position position="127"/>
    </location>
</feature>
<dbReference type="PANTHER" id="PTHR36699:SF1">
    <property type="entry name" value="L,D-TRANSPEPTIDASE YAFK-RELATED"/>
    <property type="match status" value="1"/>
</dbReference>
<dbReference type="InterPro" id="IPR005490">
    <property type="entry name" value="LD_TPept_cat_dom"/>
</dbReference>
<dbReference type="GO" id="GO:0004180">
    <property type="term" value="F:carboxypeptidase activity"/>
    <property type="evidence" value="ECO:0007669"/>
    <property type="project" value="UniProtKB-ARBA"/>
</dbReference>
<evidence type="ECO:0000256" key="3">
    <source>
        <dbReference type="ARBA" id="ARBA00022679"/>
    </source>
</evidence>
<dbReference type="GO" id="GO:0016740">
    <property type="term" value="F:transferase activity"/>
    <property type="evidence" value="ECO:0007669"/>
    <property type="project" value="UniProtKB-KW"/>
</dbReference>
<feature type="domain" description="L,D-TPase catalytic" evidence="8">
    <location>
        <begin position="37"/>
        <end position="173"/>
    </location>
</feature>
<evidence type="ECO:0000256" key="4">
    <source>
        <dbReference type="ARBA" id="ARBA00022960"/>
    </source>
</evidence>
<keyword evidence="6 7" id="KW-0961">Cell wall biogenesis/degradation</keyword>
<keyword evidence="4 7" id="KW-0133">Cell shape</keyword>
<protein>
    <submittedName>
        <fullName evidence="9">L,D-transpeptidase family protein</fullName>
    </submittedName>
</protein>
<gene>
    <name evidence="9" type="ORF">KI809_19470</name>
</gene>
<accession>A0AAW4L6R4</accession>
<evidence type="ECO:0000256" key="6">
    <source>
        <dbReference type="ARBA" id="ARBA00023316"/>
    </source>
</evidence>
<dbReference type="EMBL" id="JAHCVJ010000012">
    <property type="protein sequence ID" value="MBT0666494.1"/>
    <property type="molecule type" value="Genomic_DNA"/>
</dbReference>
<organism evidence="9 10">
    <name type="scientific">Geoanaerobacter pelophilus</name>
    <dbReference type="NCBI Taxonomy" id="60036"/>
    <lineage>
        <taxon>Bacteria</taxon>
        <taxon>Pseudomonadati</taxon>
        <taxon>Thermodesulfobacteriota</taxon>
        <taxon>Desulfuromonadia</taxon>
        <taxon>Geobacterales</taxon>
        <taxon>Geobacteraceae</taxon>
        <taxon>Geoanaerobacter</taxon>
    </lineage>
</organism>
<name>A0AAW4L6R4_9BACT</name>
<comment type="caution">
    <text evidence="9">The sequence shown here is derived from an EMBL/GenBank/DDBJ whole genome shotgun (WGS) entry which is preliminary data.</text>
</comment>
<keyword evidence="5 7" id="KW-0573">Peptidoglycan synthesis</keyword>
<dbReference type="CDD" id="cd16913">
    <property type="entry name" value="YkuD_like"/>
    <property type="match status" value="1"/>
</dbReference>
<dbReference type="SUPFAM" id="SSF141523">
    <property type="entry name" value="L,D-transpeptidase catalytic domain-like"/>
    <property type="match status" value="1"/>
</dbReference>
<evidence type="ECO:0000256" key="2">
    <source>
        <dbReference type="ARBA" id="ARBA00005992"/>
    </source>
</evidence>
<dbReference type="InterPro" id="IPR038063">
    <property type="entry name" value="Transpep_catalytic_dom"/>
</dbReference>
<evidence type="ECO:0000313" key="9">
    <source>
        <dbReference type="EMBL" id="MBT0666494.1"/>
    </source>
</evidence>
<evidence type="ECO:0000256" key="1">
    <source>
        <dbReference type="ARBA" id="ARBA00004752"/>
    </source>
</evidence>
<evidence type="ECO:0000256" key="5">
    <source>
        <dbReference type="ARBA" id="ARBA00022984"/>
    </source>
</evidence>
<sequence length="174" mass="19399">MLTKSKIHQQIASLVVLILVMLEVLLYRANAALPPVERVIVYKSQKIMQLITGNEVVRSYKVALGRSSLGHKQKAGDCRTPEGAYTIDSHNKDSRFYKSLHISYPNRHDLASAKKSGRSPGGDIMIHGLPKGFEDLGDLHTQRNWTKGCIAVNNTEIDEIWQLVADGTPIEIRP</sequence>
<dbReference type="GO" id="GO:0071555">
    <property type="term" value="P:cell wall organization"/>
    <property type="evidence" value="ECO:0007669"/>
    <property type="project" value="UniProtKB-UniRule"/>
</dbReference>
<keyword evidence="3" id="KW-0808">Transferase</keyword>
<dbReference type="Proteomes" id="UP000811899">
    <property type="component" value="Unassembled WGS sequence"/>
</dbReference>
<comment type="pathway">
    <text evidence="1 7">Cell wall biogenesis; peptidoglycan biosynthesis.</text>
</comment>
<evidence type="ECO:0000313" key="10">
    <source>
        <dbReference type="Proteomes" id="UP000811899"/>
    </source>
</evidence>
<dbReference type="GO" id="GO:0009252">
    <property type="term" value="P:peptidoglycan biosynthetic process"/>
    <property type="evidence" value="ECO:0007669"/>
    <property type="project" value="UniProtKB-KW"/>
</dbReference>
<dbReference type="RefSeq" id="WP_214173262.1">
    <property type="nucleotide sequence ID" value="NZ_JAHCVJ010000012.1"/>
</dbReference>
<reference evidence="9 10" key="1">
    <citation type="submission" date="2021-05" db="EMBL/GenBank/DDBJ databases">
        <title>The draft genome of Geobacter pelophilus DSM 12255.</title>
        <authorList>
            <person name="Xu Z."/>
            <person name="Masuda Y."/>
            <person name="Itoh H."/>
            <person name="Senoo K."/>
        </authorList>
    </citation>
    <scope>NUCLEOTIDE SEQUENCE [LARGE SCALE GENOMIC DNA]</scope>
    <source>
        <strain evidence="9 10">DSM 12255</strain>
    </source>
</reference>
<dbReference type="Gene3D" id="2.40.440.10">
    <property type="entry name" value="L,D-transpeptidase catalytic domain-like"/>
    <property type="match status" value="1"/>
</dbReference>
<comment type="similarity">
    <text evidence="2">Belongs to the YkuD family.</text>
</comment>
<dbReference type="AlphaFoldDB" id="A0AAW4L6R4"/>
<keyword evidence="10" id="KW-1185">Reference proteome</keyword>
<dbReference type="PANTHER" id="PTHR36699">
    <property type="entry name" value="LD-TRANSPEPTIDASE"/>
    <property type="match status" value="1"/>
</dbReference>
<feature type="active site" description="Nucleophile" evidence="7">
    <location>
        <position position="149"/>
    </location>
</feature>
<dbReference type="PROSITE" id="PS52029">
    <property type="entry name" value="LD_TPASE"/>
    <property type="match status" value="1"/>
</dbReference>
<dbReference type="GO" id="GO:0008360">
    <property type="term" value="P:regulation of cell shape"/>
    <property type="evidence" value="ECO:0007669"/>
    <property type="project" value="UniProtKB-UniRule"/>
</dbReference>
<evidence type="ECO:0000259" key="8">
    <source>
        <dbReference type="PROSITE" id="PS52029"/>
    </source>
</evidence>
<evidence type="ECO:0000256" key="7">
    <source>
        <dbReference type="PROSITE-ProRule" id="PRU01373"/>
    </source>
</evidence>
<proteinExistence type="inferred from homology"/>